<dbReference type="PANTHER" id="PTHR45620:SF1">
    <property type="entry name" value="G-PROTEIN COUPLED RECEPTORS FAMILY 2 PROFILE 2 DOMAIN-CONTAINING PROTEIN"/>
    <property type="match status" value="1"/>
</dbReference>
<dbReference type="PRINTS" id="PR00249">
    <property type="entry name" value="GPCRSECRETIN"/>
</dbReference>
<evidence type="ECO:0000256" key="11">
    <source>
        <dbReference type="SAM" id="MobiDB-lite"/>
    </source>
</evidence>
<dbReference type="Pfam" id="PF02793">
    <property type="entry name" value="HRM"/>
    <property type="match status" value="1"/>
</dbReference>
<feature type="compositionally biased region" description="Basic and acidic residues" evidence="11">
    <location>
        <begin position="477"/>
        <end position="488"/>
    </location>
</feature>
<proteinExistence type="inferred from homology"/>
<name>A0A147BHD9_IXORI</name>
<dbReference type="AlphaFoldDB" id="A0A147BHD9"/>
<dbReference type="PROSITE" id="PS00649">
    <property type="entry name" value="G_PROTEIN_RECEP_F2_1"/>
    <property type="match status" value="1"/>
</dbReference>
<comment type="subcellular location">
    <subcellularLocation>
        <location evidence="1">Cell membrane</location>
        <topology evidence="1">Multi-pass membrane protein</topology>
    </subcellularLocation>
</comment>
<dbReference type="SMART" id="SM00008">
    <property type="entry name" value="HormR"/>
    <property type="match status" value="1"/>
</dbReference>
<feature type="transmembrane region" description="Helical" evidence="12">
    <location>
        <begin position="156"/>
        <end position="181"/>
    </location>
</feature>
<evidence type="ECO:0000256" key="3">
    <source>
        <dbReference type="ARBA" id="ARBA00022475"/>
    </source>
</evidence>
<feature type="transmembrane region" description="Helical" evidence="12">
    <location>
        <begin position="276"/>
        <end position="302"/>
    </location>
</feature>
<evidence type="ECO:0000256" key="1">
    <source>
        <dbReference type="ARBA" id="ARBA00004651"/>
    </source>
</evidence>
<feature type="non-terminal residue" evidence="15">
    <location>
        <position position="1"/>
    </location>
</feature>
<dbReference type="EMBL" id="GEGO01005194">
    <property type="protein sequence ID" value="JAR90210.1"/>
    <property type="molecule type" value="Transcribed_RNA"/>
</dbReference>
<keyword evidence="4 12" id="KW-0812">Transmembrane</keyword>
<dbReference type="SUPFAM" id="SSF111418">
    <property type="entry name" value="Hormone receptor domain"/>
    <property type="match status" value="1"/>
</dbReference>
<dbReference type="InterPro" id="IPR050332">
    <property type="entry name" value="GPCR_2"/>
</dbReference>
<evidence type="ECO:0000256" key="5">
    <source>
        <dbReference type="ARBA" id="ARBA00022989"/>
    </source>
</evidence>
<dbReference type="Gene3D" id="1.20.1070.10">
    <property type="entry name" value="Rhodopsin 7-helix transmembrane proteins"/>
    <property type="match status" value="1"/>
</dbReference>
<dbReference type="GO" id="GO:0005886">
    <property type="term" value="C:plasma membrane"/>
    <property type="evidence" value="ECO:0007669"/>
    <property type="project" value="UniProtKB-SubCell"/>
</dbReference>
<evidence type="ECO:0000256" key="8">
    <source>
        <dbReference type="ARBA" id="ARBA00023170"/>
    </source>
</evidence>
<protein>
    <submittedName>
        <fullName evidence="15">Putative adenylate cyclase-coupled calcitonin receptor</fullName>
    </submittedName>
</protein>
<keyword evidence="8 15" id="KW-0675">Receptor</keyword>
<evidence type="ECO:0000259" key="14">
    <source>
        <dbReference type="PROSITE" id="PS50261"/>
    </source>
</evidence>
<accession>A0A147BHD9</accession>
<dbReference type="PROSITE" id="PS50261">
    <property type="entry name" value="G_PROTEIN_RECEP_F2_4"/>
    <property type="match status" value="1"/>
</dbReference>
<evidence type="ECO:0000256" key="2">
    <source>
        <dbReference type="ARBA" id="ARBA00005314"/>
    </source>
</evidence>
<evidence type="ECO:0000256" key="7">
    <source>
        <dbReference type="ARBA" id="ARBA00023136"/>
    </source>
</evidence>
<reference evidence="15" key="1">
    <citation type="journal article" date="2018" name="PLoS Negl. Trop. Dis.">
        <title>Sialome diversity of ticks revealed by RNAseq of single tick salivary glands.</title>
        <authorList>
            <person name="Perner J."/>
            <person name="Kropackova S."/>
            <person name="Kopacek P."/>
            <person name="Ribeiro J.M."/>
        </authorList>
    </citation>
    <scope>NUCLEOTIDE SEQUENCE</scope>
    <source>
        <strain evidence="15">Siblings of single egg batch collected in Ceske Budejovice</strain>
        <tissue evidence="15">Salivary glands</tissue>
    </source>
</reference>
<sequence>DQDSKMQLSALQEAMLDCLKNDSSAVFDSGGLPTCPGVWDGILCWQPAPAGTMAQVNCPGYVYGFDKREMATKWCTENGTWYVSPEHGQPWTNYTRCFPQGATMPSENISIFEPHLPTIKLISKVCYTVSLVTLLAAFLILASIKRLRCPRNSLHMHLFISFILRALAFLLKDALFVDGIGLSTNVDFNKENVDCKVFTSFWHYVLMANYCWILMEGLYLHSLVFLAFFTDSSGIIRYVALGWGLPVLFIISWVVVRATLEDTLCWTTNVRQDLFWIIRGPITASIVVNFVLFLNITRVLFAKLFASQTPQARKYRYRKWFKSTLVLVPLFGAHYAFLLGMSLAAAGDLVELIWLYVDQLFSSSQGFVVALLYCFLNGEVQTELRKLFQRWRCDRRGPGCGDKQLQHRHSLFTQSVTFLSRGRSSIQSLHSVDRREGVAKSPSPNSIKSKMSQRLLSNADQESLGAVKRMSIPEYQDPAKRTPEDKTGSQRKLNGGCPIRWECHDADSDGGAPADTSEDNLLEGVTQKETCL</sequence>
<evidence type="ECO:0000259" key="13">
    <source>
        <dbReference type="PROSITE" id="PS50227"/>
    </source>
</evidence>
<evidence type="ECO:0000256" key="6">
    <source>
        <dbReference type="ARBA" id="ARBA00023040"/>
    </source>
</evidence>
<comment type="similarity">
    <text evidence="2">Belongs to the G-protein coupled receptor 2 family.</text>
</comment>
<evidence type="ECO:0000256" key="10">
    <source>
        <dbReference type="ARBA" id="ARBA00023224"/>
    </source>
</evidence>
<evidence type="ECO:0000256" key="9">
    <source>
        <dbReference type="ARBA" id="ARBA00023180"/>
    </source>
</evidence>
<dbReference type="GO" id="GO:0017046">
    <property type="term" value="F:peptide hormone binding"/>
    <property type="evidence" value="ECO:0007669"/>
    <property type="project" value="TreeGrafter"/>
</dbReference>
<feature type="domain" description="G-protein coupled receptors family 2 profile 2" evidence="14">
    <location>
        <begin position="119"/>
        <end position="377"/>
    </location>
</feature>
<dbReference type="InterPro" id="IPR017983">
    <property type="entry name" value="GPCR_2_secretin-like_CS"/>
</dbReference>
<dbReference type="InterPro" id="IPR036445">
    <property type="entry name" value="GPCR_2_extracell_dom_sf"/>
</dbReference>
<dbReference type="SUPFAM" id="SSF81321">
    <property type="entry name" value="Family A G protein-coupled receptor-like"/>
    <property type="match status" value="1"/>
</dbReference>
<keyword evidence="10" id="KW-0807">Transducer</keyword>
<feature type="region of interest" description="Disordered" evidence="11">
    <location>
        <begin position="427"/>
        <end position="532"/>
    </location>
</feature>
<keyword evidence="6" id="KW-0297">G-protein coupled receptor</keyword>
<dbReference type="InterPro" id="IPR001879">
    <property type="entry name" value="GPCR_2_extracellular_dom"/>
</dbReference>
<dbReference type="GO" id="GO:0007166">
    <property type="term" value="P:cell surface receptor signaling pathway"/>
    <property type="evidence" value="ECO:0007669"/>
    <property type="project" value="InterPro"/>
</dbReference>
<feature type="transmembrane region" description="Helical" evidence="12">
    <location>
        <begin position="235"/>
        <end position="256"/>
    </location>
</feature>
<dbReference type="Pfam" id="PF00002">
    <property type="entry name" value="7tm_2"/>
    <property type="match status" value="1"/>
</dbReference>
<keyword evidence="5 12" id="KW-1133">Transmembrane helix</keyword>
<feature type="transmembrane region" description="Helical" evidence="12">
    <location>
        <begin position="353"/>
        <end position="376"/>
    </location>
</feature>
<dbReference type="InterPro" id="IPR017981">
    <property type="entry name" value="GPCR_2-like_7TM"/>
</dbReference>
<organism evidence="15">
    <name type="scientific">Ixodes ricinus</name>
    <name type="common">Common tick</name>
    <name type="synonym">Acarus ricinus</name>
    <dbReference type="NCBI Taxonomy" id="34613"/>
    <lineage>
        <taxon>Eukaryota</taxon>
        <taxon>Metazoa</taxon>
        <taxon>Ecdysozoa</taxon>
        <taxon>Arthropoda</taxon>
        <taxon>Chelicerata</taxon>
        <taxon>Arachnida</taxon>
        <taxon>Acari</taxon>
        <taxon>Parasitiformes</taxon>
        <taxon>Ixodida</taxon>
        <taxon>Ixodoidea</taxon>
        <taxon>Ixodidae</taxon>
        <taxon>Ixodinae</taxon>
        <taxon>Ixodes</taxon>
    </lineage>
</organism>
<evidence type="ECO:0000313" key="15">
    <source>
        <dbReference type="EMBL" id="JAR90210.1"/>
    </source>
</evidence>
<dbReference type="GO" id="GO:0008528">
    <property type="term" value="F:G protein-coupled peptide receptor activity"/>
    <property type="evidence" value="ECO:0007669"/>
    <property type="project" value="TreeGrafter"/>
</dbReference>
<dbReference type="GO" id="GO:0007188">
    <property type="term" value="P:adenylate cyclase-modulating G protein-coupled receptor signaling pathway"/>
    <property type="evidence" value="ECO:0007669"/>
    <property type="project" value="TreeGrafter"/>
</dbReference>
<dbReference type="PROSITE" id="PS50227">
    <property type="entry name" value="G_PROTEIN_RECEP_F2_3"/>
    <property type="match status" value="1"/>
</dbReference>
<dbReference type="InterPro" id="IPR000832">
    <property type="entry name" value="GPCR_2_secretin-like"/>
</dbReference>
<keyword evidence="7 12" id="KW-0472">Membrane</keyword>
<dbReference type="PROSITE" id="PS00650">
    <property type="entry name" value="G_PROTEIN_RECEP_F2_2"/>
    <property type="match status" value="1"/>
</dbReference>
<feature type="transmembrane region" description="Helical" evidence="12">
    <location>
        <begin position="201"/>
        <end position="228"/>
    </location>
</feature>
<keyword evidence="3" id="KW-1003">Cell membrane</keyword>
<keyword evidence="9" id="KW-0325">Glycoprotein</keyword>
<dbReference type="PANTHER" id="PTHR45620">
    <property type="entry name" value="PDF RECEPTOR-LIKE PROTEIN-RELATED"/>
    <property type="match status" value="1"/>
</dbReference>
<evidence type="ECO:0000256" key="12">
    <source>
        <dbReference type="SAM" id="Phobius"/>
    </source>
</evidence>
<dbReference type="Gene3D" id="4.10.1240.10">
    <property type="entry name" value="GPCR, family 2, extracellular hormone receptor domain"/>
    <property type="match status" value="1"/>
</dbReference>
<feature type="transmembrane region" description="Helical" evidence="12">
    <location>
        <begin position="323"/>
        <end position="347"/>
    </location>
</feature>
<feature type="domain" description="G-protein coupled receptors family 2 profile 1" evidence="13">
    <location>
        <begin position="17"/>
        <end position="97"/>
    </location>
</feature>
<feature type="compositionally biased region" description="Polar residues" evidence="11">
    <location>
        <begin position="442"/>
        <end position="461"/>
    </location>
</feature>
<feature type="transmembrane region" description="Helical" evidence="12">
    <location>
        <begin position="127"/>
        <end position="144"/>
    </location>
</feature>
<evidence type="ECO:0000256" key="4">
    <source>
        <dbReference type="ARBA" id="ARBA00022692"/>
    </source>
</evidence>